<feature type="domain" description="HTH cro/C1-type" evidence="1">
    <location>
        <begin position="7"/>
        <end position="58"/>
    </location>
</feature>
<evidence type="ECO:0000313" key="3">
    <source>
        <dbReference type="Proteomes" id="UP000652153"/>
    </source>
</evidence>
<reference evidence="3" key="1">
    <citation type="journal article" date="2019" name="Int. J. Syst. Evol. Microbiol.">
        <title>The Global Catalogue of Microorganisms (GCM) 10K type strain sequencing project: providing services to taxonomists for standard genome sequencing and annotation.</title>
        <authorList>
            <consortium name="The Broad Institute Genomics Platform"/>
            <consortium name="The Broad Institute Genome Sequencing Center for Infectious Disease"/>
            <person name="Wu L."/>
            <person name="Ma J."/>
        </authorList>
    </citation>
    <scope>NUCLEOTIDE SEQUENCE [LARGE SCALE GENOMIC DNA]</scope>
    <source>
        <strain evidence="3">CGMCC 1.12770</strain>
    </source>
</reference>
<dbReference type="InterPro" id="IPR001387">
    <property type="entry name" value="Cro/C1-type_HTH"/>
</dbReference>
<dbReference type="Proteomes" id="UP000652153">
    <property type="component" value="Unassembled WGS sequence"/>
</dbReference>
<dbReference type="Gene3D" id="1.10.260.40">
    <property type="entry name" value="lambda repressor-like DNA-binding domains"/>
    <property type="match status" value="1"/>
</dbReference>
<organism evidence="2 3">
    <name type="scientific">Paenibacillus silvae</name>
    <dbReference type="NCBI Taxonomy" id="1325358"/>
    <lineage>
        <taxon>Bacteria</taxon>
        <taxon>Bacillati</taxon>
        <taxon>Bacillota</taxon>
        <taxon>Bacilli</taxon>
        <taxon>Bacillales</taxon>
        <taxon>Paenibacillaceae</taxon>
        <taxon>Paenibacillus</taxon>
    </lineage>
</organism>
<dbReference type="EMBL" id="BMFU01000001">
    <property type="protein sequence ID" value="GGH46473.1"/>
    <property type="molecule type" value="Genomic_DNA"/>
</dbReference>
<gene>
    <name evidence="2" type="ORF">GCM10008014_09160</name>
</gene>
<dbReference type="Pfam" id="PF13443">
    <property type="entry name" value="HTH_26"/>
    <property type="match status" value="1"/>
</dbReference>
<evidence type="ECO:0000259" key="1">
    <source>
        <dbReference type="Pfam" id="PF13443"/>
    </source>
</evidence>
<protein>
    <submittedName>
        <fullName evidence="2">Transcriptional regulator</fullName>
    </submittedName>
</protein>
<dbReference type="InterPro" id="IPR010982">
    <property type="entry name" value="Lambda_DNA-bd_dom_sf"/>
</dbReference>
<accession>A0ABQ1Z1A0</accession>
<evidence type="ECO:0000313" key="2">
    <source>
        <dbReference type="EMBL" id="GGH46473.1"/>
    </source>
</evidence>
<dbReference type="SUPFAM" id="SSF47413">
    <property type="entry name" value="lambda repressor-like DNA-binding domains"/>
    <property type="match status" value="1"/>
</dbReference>
<comment type="caution">
    <text evidence="2">The sequence shown here is derived from an EMBL/GenBank/DDBJ whole genome shotgun (WGS) entry which is preliminary data.</text>
</comment>
<name>A0ABQ1Z1A0_9BACL</name>
<sequence length="91" mass="10230">MSKIDINLNSILEELNISKNKLAVEAKLRPNLITEMSEGKTKAIKLETLQRLLDTLNTISKDVYGKDSKVYGVSDLIKYTPNIIRVHSGKD</sequence>
<dbReference type="RefSeq" id="WP_188591401.1">
    <property type="nucleotide sequence ID" value="NZ_BMFU01000001.1"/>
</dbReference>
<keyword evidence="3" id="KW-1185">Reference proteome</keyword>
<proteinExistence type="predicted"/>